<dbReference type="Proteomes" id="UP000231638">
    <property type="component" value="Unassembled WGS sequence"/>
</dbReference>
<comment type="caution">
    <text evidence="6">The sequence shown here is derived from an EMBL/GenBank/DDBJ whole genome shotgun (WGS) entry which is preliminary data.</text>
</comment>
<evidence type="ECO:0000259" key="5">
    <source>
        <dbReference type="PROSITE" id="PS50887"/>
    </source>
</evidence>
<dbReference type="Pfam" id="PF00672">
    <property type="entry name" value="HAMP"/>
    <property type="match status" value="1"/>
</dbReference>
<dbReference type="InterPro" id="IPR029787">
    <property type="entry name" value="Nucleotide_cyclase"/>
</dbReference>
<dbReference type="EMBL" id="DLUG01000136">
    <property type="protein sequence ID" value="DAB36410.1"/>
    <property type="molecule type" value="Genomic_DNA"/>
</dbReference>
<dbReference type="EC" id="2.7.7.65" evidence="1"/>
<protein>
    <recommendedName>
        <fullName evidence="1">diguanylate cyclase</fullName>
        <ecNumber evidence="1">2.7.7.65</ecNumber>
    </recommendedName>
</protein>
<dbReference type="InterPro" id="IPR000160">
    <property type="entry name" value="GGDEF_dom"/>
</dbReference>
<dbReference type="STRING" id="366522.GCA_001548055_01924"/>
<keyword evidence="3" id="KW-0472">Membrane</keyword>
<dbReference type="Pfam" id="PF00990">
    <property type="entry name" value="GGDEF"/>
    <property type="match status" value="1"/>
</dbReference>
<dbReference type="CDD" id="cd01949">
    <property type="entry name" value="GGDEF"/>
    <property type="match status" value="1"/>
</dbReference>
<dbReference type="InterPro" id="IPR043128">
    <property type="entry name" value="Rev_trsase/Diguanyl_cyclase"/>
</dbReference>
<evidence type="ECO:0000259" key="4">
    <source>
        <dbReference type="PROSITE" id="PS50885"/>
    </source>
</evidence>
<dbReference type="GO" id="GO:0007165">
    <property type="term" value="P:signal transduction"/>
    <property type="evidence" value="ECO:0007669"/>
    <property type="project" value="InterPro"/>
</dbReference>
<evidence type="ECO:0000256" key="2">
    <source>
        <dbReference type="ARBA" id="ARBA00034247"/>
    </source>
</evidence>
<keyword evidence="3" id="KW-1133">Transmembrane helix</keyword>
<evidence type="ECO:0000256" key="3">
    <source>
        <dbReference type="SAM" id="Phobius"/>
    </source>
</evidence>
<evidence type="ECO:0000313" key="6">
    <source>
        <dbReference type="EMBL" id="DAB36410.1"/>
    </source>
</evidence>
<feature type="domain" description="GGDEF" evidence="5">
    <location>
        <begin position="475"/>
        <end position="608"/>
    </location>
</feature>
<dbReference type="PANTHER" id="PTHR45138">
    <property type="entry name" value="REGULATORY COMPONENTS OF SENSORY TRANSDUCTION SYSTEM"/>
    <property type="match status" value="1"/>
</dbReference>
<dbReference type="GO" id="GO:0005886">
    <property type="term" value="C:plasma membrane"/>
    <property type="evidence" value="ECO:0007669"/>
    <property type="project" value="TreeGrafter"/>
</dbReference>
<dbReference type="PROSITE" id="PS50885">
    <property type="entry name" value="HAMP"/>
    <property type="match status" value="1"/>
</dbReference>
<dbReference type="Gene3D" id="6.10.340.10">
    <property type="match status" value="1"/>
</dbReference>
<feature type="transmembrane region" description="Helical" evidence="3">
    <location>
        <begin position="34"/>
        <end position="55"/>
    </location>
</feature>
<evidence type="ECO:0000256" key="1">
    <source>
        <dbReference type="ARBA" id="ARBA00012528"/>
    </source>
</evidence>
<reference evidence="6 7" key="1">
    <citation type="journal article" date="2017" name="Front. Microbiol.">
        <title>Comparative Genomic Analysis of the Class Epsilonproteobacteria and Proposed Reclassification to Epsilonbacteraeota (phyl. nov.).</title>
        <authorList>
            <person name="Waite D.W."/>
            <person name="Vanwonterghem I."/>
            <person name="Rinke C."/>
            <person name="Parks D.H."/>
            <person name="Zhang Y."/>
            <person name="Takai K."/>
            <person name="Sievert S.M."/>
            <person name="Simon J."/>
            <person name="Campbell B.J."/>
            <person name="Hanson T.E."/>
            <person name="Woyke T."/>
            <person name="Klotz M.G."/>
            <person name="Hugenholtz P."/>
        </authorList>
    </citation>
    <scope>NUCLEOTIDE SEQUENCE [LARGE SCALE GENOMIC DNA]</scope>
    <source>
        <strain evidence="6">UBA11420</strain>
    </source>
</reference>
<name>A0A2D3WBF4_9BACT</name>
<dbReference type="FunFam" id="3.30.70.270:FF:000001">
    <property type="entry name" value="Diguanylate cyclase domain protein"/>
    <property type="match status" value="1"/>
</dbReference>
<feature type="domain" description="HAMP" evidence="4">
    <location>
        <begin position="238"/>
        <end position="292"/>
    </location>
</feature>
<comment type="catalytic activity">
    <reaction evidence="2">
        <text>2 GTP = 3',3'-c-di-GMP + 2 diphosphate</text>
        <dbReference type="Rhea" id="RHEA:24898"/>
        <dbReference type="ChEBI" id="CHEBI:33019"/>
        <dbReference type="ChEBI" id="CHEBI:37565"/>
        <dbReference type="ChEBI" id="CHEBI:58805"/>
        <dbReference type="EC" id="2.7.7.65"/>
    </reaction>
</comment>
<gene>
    <name evidence="6" type="ORF">CFH80_05015</name>
</gene>
<dbReference type="PANTHER" id="PTHR45138:SF9">
    <property type="entry name" value="DIGUANYLATE CYCLASE DGCM-RELATED"/>
    <property type="match status" value="1"/>
</dbReference>
<proteinExistence type="predicted"/>
<accession>A0A2D3WBF4</accession>
<dbReference type="PROSITE" id="PS50887">
    <property type="entry name" value="GGDEF"/>
    <property type="match status" value="1"/>
</dbReference>
<dbReference type="SUPFAM" id="SSF55073">
    <property type="entry name" value="Nucleotide cyclase"/>
    <property type="match status" value="1"/>
</dbReference>
<keyword evidence="3" id="KW-0812">Transmembrane</keyword>
<dbReference type="Gene3D" id="3.30.70.270">
    <property type="match status" value="1"/>
</dbReference>
<dbReference type="GO" id="GO:0043709">
    <property type="term" value="P:cell adhesion involved in single-species biofilm formation"/>
    <property type="evidence" value="ECO:0007669"/>
    <property type="project" value="TreeGrafter"/>
</dbReference>
<dbReference type="NCBIfam" id="TIGR00254">
    <property type="entry name" value="GGDEF"/>
    <property type="match status" value="1"/>
</dbReference>
<dbReference type="AlphaFoldDB" id="A0A2D3WBF4"/>
<dbReference type="GO" id="GO:1902201">
    <property type="term" value="P:negative regulation of bacterial-type flagellum-dependent cell motility"/>
    <property type="evidence" value="ECO:0007669"/>
    <property type="project" value="TreeGrafter"/>
</dbReference>
<evidence type="ECO:0000313" key="7">
    <source>
        <dbReference type="Proteomes" id="UP000231638"/>
    </source>
</evidence>
<feature type="transmembrane region" description="Helical" evidence="3">
    <location>
        <begin position="213"/>
        <end position="232"/>
    </location>
</feature>
<dbReference type="SMART" id="SM00267">
    <property type="entry name" value="GGDEF"/>
    <property type="match status" value="1"/>
</dbReference>
<organism evidence="6 7">
    <name type="scientific">Sulfurospirillum cavolei</name>
    <dbReference type="NCBI Taxonomy" id="366522"/>
    <lineage>
        <taxon>Bacteria</taxon>
        <taxon>Pseudomonadati</taxon>
        <taxon>Campylobacterota</taxon>
        <taxon>Epsilonproteobacteria</taxon>
        <taxon>Campylobacterales</taxon>
        <taxon>Sulfurospirillaceae</taxon>
        <taxon>Sulfurospirillum</taxon>
    </lineage>
</organism>
<dbReference type="GO" id="GO:0052621">
    <property type="term" value="F:diguanylate cyclase activity"/>
    <property type="evidence" value="ECO:0007669"/>
    <property type="project" value="UniProtKB-EC"/>
</dbReference>
<dbReference type="InterPro" id="IPR003660">
    <property type="entry name" value="HAMP_dom"/>
</dbReference>
<sequence>MEKMTGFWQRFVQFITFINLPIRKKFFLFEFGTFFWFVFIGTITVSSLSFIHYRYSQLTQSTLPYMKVVLCLSPELTSIENALSSAKEFDTTLFYLKGILARTKNTLSETLVNNQKTTMSGNVFELFIQSLSKEDSQSVEALQMIFKEIGEMEESVLMAQKRKNSLSAEEIEQTKEVLNTHIQKTQELTQALSARINGLYQDYSQQVNNAIRLSINSVAWVIFVAIILLMLFTRWLREAFSRPIESMIQQIHSLGTGEVDLSKKLKIKSKDEIGTLSREFNKLVDTVYGVTVFKKVIEEDSSLEVVYTRLGEVFEKEAGIDEYRIFDVNAAKQTMNMVYPLSEEIACNEEILHNCTLCRAQKTGHKVSSFEYEGVCKEFLRDEGKKHVCIPLIVSGHAGAVVQFVFKASSAEEVNEKIFKAESYIKHSLSVIETKRLMNTLRESSLVDGLTGLYNRRFLQDHSNQIIASTLRRKKQISLLMCDMDYFKQVNDKYGHDVGDSVLKETSHILKKCVRESDIVIRFGGEEFLILLIDTDVGYGANVAEKIRQSVEEFSFKTTDGILKKTICIGISDFPHDTDGFWQAIKFADVALYKAKESGRNRCVQFTTELWDQKANF</sequence>
<dbReference type="SMART" id="SM00304">
    <property type="entry name" value="HAMP"/>
    <property type="match status" value="1"/>
</dbReference>
<dbReference type="InterPro" id="IPR050469">
    <property type="entry name" value="Diguanylate_Cyclase"/>
</dbReference>
<dbReference type="SUPFAM" id="SSF158472">
    <property type="entry name" value="HAMP domain-like"/>
    <property type="match status" value="1"/>
</dbReference>